<feature type="transmembrane region" description="Helical" evidence="1">
    <location>
        <begin position="208"/>
        <end position="229"/>
    </location>
</feature>
<proteinExistence type="predicted"/>
<reference evidence="3 4" key="1">
    <citation type="submission" date="2020-11" db="EMBL/GenBank/DDBJ databases">
        <title>Arthrobacter antarcticus sp. nov., isolated from Antarctic Soil.</title>
        <authorList>
            <person name="Li J."/>
        </authorList>
    </citation>
    <scope>NUCLEOTIDE SEQUENCE [LARGE SCALE GENOMIC DNA]</scope>
    <source>
        <strain evidence="3 4">Z1-20</strain>
    </source>
</reference>
<dbReference type="Pfam" id="PF02517">
    <property type="entry name" value="Rce1-like"/>
    <property type="match status" value="1"/>
</dbReference>
<dbReference type="GO" id="GO:0004175">
    <property type="term" value="F:endopeptidase activity"/>
    <property type="evidence" value="ECO:0007669"/>
    <property type="project" value="UniProtKB-ARBA"/>
</dbReference>
<comment type="caution">
    <text evidence="3">The sequence shown here is derived from an EMBL/GenBank/DDBJ whole genome shotgun (WGS) entry which is preliminary data.</text>
</comment>
<organism evidence="3 4">
    <name type="scientific">Arthrobacter terrae</name>
    <dbReference type="NCBI Taxonomy" id="2935737"/>
    <lineage>
        <taxon>Bacteria</taxon>
        <taxon>Bacillati</taxon>
        <taxon>Actinomycetota</taxon>
        <taxon>Actinomycetes</taxon>
        <taxon>Micrococcales</taxon>
        <taxon>Micrococcaceae</taxon>
        <taxon>Arthrobacter</taxon>
    </lineage>
</organism>
<dbReference type="InterPro" id="IPR003675">
    <property type="entry name" value="Rce1/LyrA-like_dom"/>
</dbReference>
<feature type="transmembrane region" description="Helical" evidence="1">
    <location>
        <begin position="12"/>
        <end position="36"/>
    </location>
</feature>
<keyword evidence="1" id="KW-0472">Membrane</keyword>
<keyword evidence="4" id="KW-1185">Reference proteome</keyword>
<dbReference type="RefSeq" id="WP_196395024.1">
    <property type="nucleotide sequence ID" value="NZ_JADNYM010000002.1"/>
</dbReference>
<dbReference type="GO" id="GO:0008237">
    <property type="term" value="F:metallopeptidase activity"/>
    <property type="evidence" value="ECO:0007669"/>
    <property type="project" value="UniProtKB-KW"/>
</dbReference>
<feature type="domain" description="CAAX prenyl protease 2/Lysostaphin resistance protein A-like" evidence="2">
    <location>
        <begin position="104"/>
        <end position="198"/>
    </location>
</feature>
<dbReference type="Proteomes" id="UP000655366">
    <property type="component" value="Unassembled WGS sequence"/>
</dbReference>
<feature type="transmembrane region" description="Helical" evidence="1">
    <location>
        <begin position="161"/>
        <end position="179"/>
    </location>
</feature>
<dbReference type="AlphaFoldDB" id="A0A931CMA9"/>
<sequence>MIETSSAALDRPLRAALALTGITAAATLAAALLISWLAPGLEPMQQRFIAVLALALFACIVVAATNRKLFTSGRVRPVLLIVPALVILAPFAAGIKNVGLQASTIMVLGYLATGIYEELWFRGLVLKSLASWTPVRAAWLSSALFGVMHLTNIAFGANPSITSAQVVGAACFGMGLAALRLRNVSLWPLIILHALGDIALQLGDVSNIWRWILMIGGDVILLVFGLLILRTRRTSPASTTNAGYSSPATN</sequence>
<dbReference type="EMBL" id="JADNYM010000002">
    <property type="protein sequence ID" value="MBG0738064.1"/>
    <property type="molecule type" value="Genomic_DNA"/>
</dbReference>
<dbReference type="InterPro" id="IPR052710">
    <property type="entry name" value="CAAX_protease"/>
</dbReference>
<keyword evidence="3" id="KW-0645">Protease</keyword>
<dbReference type="GO" id="GO:0080120">
    <property type="term" value="P:CAAX-box protein maturation"/>
    <property type="evidence" value="ECO:0007669"/>
    <property type="project" value="UniProtKB-ARBA"/>
</dbReference>
<dbReference type="PANTHER" id="PTHR36435:SF1">
    <property type="entry name" value="CAAX AMINO TERMINAL PROTEASE FAMILY PROTEIN"/>
    <property type="match status" value="1"/>
</dbReference>
<evidence type="ECO:0000313" key="3">
    <source>
        <dbReference type="EMBL" id="MBG0738064.1"/>
    </source>
</evidence>
<dbReference type="PANTHER" id="PTHR36435">
    <property type="entry name" value="SLR1288 PROTEIN"/>
    <property type="match status" value="1"/>
</dbReference>
<evidence type="ECO:0000256" key="1">
    <source>
        <dbReference type="SAM" id="Phobius"/>
    </source>
</evidence>
<keyword evidence="1" id="KW-0812">Transmembrane</keyword>
<feature type="transmembrane region" description="Helical" evidence="1">
    <location>
        <begin position="137"/>
        <end position="155"/>
    </location>
</feature>
<keyword evidence="1" id="KW-1133">Transmembrane helix</keyword>
<feature type="transmembrane region" description="Helical" evidence="1">
    <location>
        <begin position="48"/>
        <end position="66"/>
    </location>
</feature>
<feature type="transmembrane region" description="Helical" evidence="1">
    <location>
        <begin position="107"/>
        <end position="125"/>
    </location>
</feature>
<name>A0A931CMA9_9MICC</name>
<feature type="transmembrane region" description="Helical" evidence="1">
    <location>
        <begin position="186"/>
        <end position="202"/>
    </location>
</feature>
<feature type="transmembrane region" description="Helical" evidence="1">
    <location>
        <begin position="78"/>
        <end position="95"/>
    </location>
</feature>
<accession>A0A931CMA9</accession>
<keyword evidence="3" id="KW-0482">Metalloprotease</keyword>
<gene>
    <name evidence="3" type="ORF">IV500_01265</name>
</gene>
<evidence type="ECO:0000259" key="2">
    <source>
        <dbReference type="Pfam" id="PF02517"/>
    </source>
</evidence>
<keyword evidence="3" id="KW-0378">Hydrolase</keyword>
<evidence type="ECO:0000313" key="4">
    <source>
        <dbReference type="Proteomes" id="UP000655366"/>
    </source>
</evidence>
<protein>
    <submittedName>
        <fullName evidence="3">CPBP family intramembrane metalloprotease</fullName>
    </submittedName>
</protein>